<dbReference type="SUPFAM" id="SSF48264">
    <property type="entry name" value="Cytochrome P450"/>
    <property type="match status" value="2"/>
</dbReference>
<dbReference type="PhylomeDB" id="A0A0G4GHM7"/>
<feature type="transmembrane region" description="Helical" evidence="7">
    <location>
        <begin position="17"/>
        <end position="34"/>
    </location>
</feature>
<dbReference type="Gene3D" id="1.10.630.10">
    <property type="entry name" value="Cytochrome P450"/>
    <property type="match status" value="2"/>
</dbReference>
<dbReference type="AlphaFoldDB" id="A0A0G4GHM7"/>
<proteinExistence type="inferred from homology"/>
<comment type="similarity">
    <text evidence="1">Belongs to the cytochrome P450 family.</text>
</comment>
<feature type="compositionally biased region" description="Low complexity" evidence="6">
    <location>
        <begin position="338"/>
        <end position="353"/>
    </location>
</feature>
<protein>
    <recommendedName>
        <fullName evidence="9">Cytochrome P450</fullName>
    </recommendedName>
</protein>
<sequence length="650" mass="72161">MAGASKMSAGFFGENRIAVVCAAAGALLLAEYIYRKLKKKPSCRLGPKHVPFLGHLPRLPEMMHQRLDKMVDDFEEMGDEQTLTLDAPLIPSMVVTIDPKNVDWILKTNFVNYPKGWYFINAFKQLLGDGIFNADDDKWKVQRKRAAPMFSLAMLQYMYESFLVHAEELREIVDNAAESGEELELYSLFNRYTLTCVGEIGFGVQLNCLRDPNHTFMAAFDRANAAIECRLYHPWWPLEKLFGFPRERQLARDIATLNSLSLDIVRQRRQQIADSNNAQTEARSALRSQSIAEPSPSHTMSRQAQNPTFGAVSRNPCLTVSPPTSPARGNAQTSSTISSPGQATSTSSTSSPSNRFAVPPHISVNAPRSPTGSAAGNPSPTEFEDPAENRTVLRVPASAGSKLRRPSLPSTQGAQSLLEGALKVGKRDFLSVFMVADPKLTDAELRDMVLNFLIAGKDTTGQALSWTLYELMRHPECLEKCREEIAAVKAKNDGSVPFDEARSGLPYVTAVLHEALRLHPSVPWEMKMCRKDDTWPDGTFVPAGTLTIFAPYAMGRNKKVWGEDAKEFKPERWLAMKTLPSFSVYPVFQGGPRECLGKYMAMIEMKTALAAVLDAFVPKPTRDLSKVTYGNALTLNMDPGLFVKVERRAN</sequence>
<dbReference type="InterPro" id="IPR001128">
    <property type="entry name" value="Cyt_P450"/>
</dbReference>
<evidence type="ECO:0000256" key="5">
    <source>
        <dbReference type="PIRSR" id="PIRSR602401-1"/>
    </source>
</evidence>
<evidence type="ECO:0000256" key="2">
    <source>
        <dbReference type="ARBA" id="ARBA00022723"/>
    </source>
</evidence>
<evidence type="ECO:0000256" key="4">
    <source>
        <dbReference type="ARBA" id="ARBA00023004"/>
    </source>
</evidence>
<keyword evidence="5" id="KW-0349">Heme</keyword>
<dbReference type="GO" id="GO:0005506">
    <property type="term" value="F:iron ion binding"/>
    <property type="evidence" value="ECO:0007669"/>
    <property type="project" value="InterPro"/>
</dbReference>
<evidence type="ECO:0000256" key="7">
    <source>
        <dbReference type="SAM" id="Phobius"/>
    </source>
</evidence>
<gene>
    <name evidence="8" type="ORF">Cvel_21934</name>
</gene>
<keyword evidence="7" id="KW-0812">Transmembrane</keyword>
<evidence type="ECO:0000256" key="6">
    <source>
        <dbReference type="SAM" id="MobiDB-lite"/>
    </source>
</evidence>
<feature type="compositionally biased region" description="Polar residues" evidence="6">
    <location>
        <begin position="366"/>
        <end position="380"/>
    </location>
</feature>
<keyword evidence="7" id="KW-0472">Membrane</keyword>
<reference evidence="8" key="1">
    <citation type="submission" date="2014-11" db="EMBL/GenBank/DDBJ databases">
        <authorList>
            <person name="Otto D Thomas"/>
            <person name="Naeem Raeece"/>
        </authorList>
    </citation>
    <scope>NUCLEOTIDE SEQUENCE</scope>
</reference>
<dbReference type="InterPro" id="IPR002401">
    <property type="entry name" value="Cyt_P450_E_grp-I"/>
</dbReference>
<dbReference type="GO" id="GO:0016705">
    <property type="term" value="F:oxidoreductase activity, acting on paired donors, with incorporation or reduction of molecular oxygen"/>
    <property type="evidence" value="ECO:0007669"/>
    <property type="project" value="InterPro"/>
</dbReference>
<dbReference type="GO" id="GO:0004497">
    <property type="term" value="F:monooxygenase activity"/>
    <property type="evidence" value="ECO:0007669"/>
    <property type="project" value="InterPro"/>
</dbReference>
<name>A0A0G4GHM7_9ALVE</name>
<keyword evidence="3" id="KW-0560">Oxidoreductase</keyword>
<feature type="binding site" description="axial binding residue" evidence="5">
    <location>
        <position position="595"/>
    </location>
    <ligand>
        <name>heme</name>
        <dbReference type="ChEBI" id="CHEBI:30413"/>
    </ligand>
    <ligandPart>
        <name>Fe</name>
        <dbReference type="ChEBI" id="CHEBI:18248"/>
    </ligandPart>
</feature>
<dbReference type="PRINTS" id="PR00385">
    <property type="entry name" value="P450"/>
</dbReference>
<dbReference type="GO" id="GO:0020037">
    <property type="term" value="F:heme binding"/>
    <property type="evidence" value="ECO:0007669"/>
    <property type="project" value="InterPro"/>
</dbReference>
<dbReference type="VEuPathDB" id="CryptoDB:Cvel_21934"/>
<dbReference type="PANTHER" id="PTHR24296">
    <property type="entry name" value="CYTOCHROME P450"/>
    <property type="match status" value="1"/>
</dbReference>
<dbReference type="PRINTS" id="PR00463">
    <property type="entry name" value="EP450I"/>
</dbReference>
<keyword evidence="2 5" id="KW-0479">Metal-binding</keyword>
<organism evidence="8">
    <name type="scientific">Chromera velia CCMP2878</name>
    <dbReference type="NCBI Taxonomy" id="1169474"/>
    <lineage>
        <taxon>Eukaryota</taxon>
        <taxon>Sar</taxon>
        <taxon>Alveolata</taxon>
        <taxon>Colpodellida</taxon>
        <taxon>Chromeraceae</taxon>
        <taxon>Chromera</taxon>
    </lineage>
</organism>
<feature type="region of interest" description="Disordered" evidence="6">
    <location>
        <begin position="273"/>
        <end position="391"/>
    </location>
</feature>
<keyword evidence="4 5" id="KW-0408">Iron</keyword>
<dbReference type="InterPro" id="IPR036396">
    <property type="entry name" value="Cyt_P450_sf"/>
</dbReference>
<feature type="compositionally biased region" description="Polar residues" evidence="6">
    <location>
        <begin position="273"/>
        <end position="308"/>
    </location>
</feature>
<evidence type="ECO:0000256" key="1">
    <source>
        <dbReference type="ARBA" id="ARBA00010617"/>
    </source>
</evidence>
<evidence type="ECO:0000256" key="3">
    <source>
        <dbReference type="ARBA" id="ARBA00023002"/>
    </source>
</evidence>
<accession>A0A0G4GHM7</accession>
<dbReference type="Pfam" id="PF00067">
    <property type="entry name" value="p450"/>
    <property type="match status" value="2"/>
</dbReference>
<comment type="cofactor">
    <cofactor evidence="5">
        <name>heme</name>
        <dbReference type="ChEBI" id="CHEBI:30413"/>
    </cofactor>
</comment>
<keyword evidence="7" id="KW-1133">Transmembrane helix</keyword>
<evidence type="ECO:0008006" key="9">
    <source>
        <dbReference type="Google" id="ProtNLM"/>
    </source>
</evidence>
<dbReference type="EMBL" id="CDMZ01001220">
    <property type="protein sequence ID" value="CEM29246.1"/>
    <property type="molecule type" value="Genomic_DNA"/>
</dbReference>
<evidence type="ECO:0000313" key="8">
    <source>
        <dbReference type="EMBL" id="CEM29246.1"/>
    </source>
</evidence>